<evidence type="ECO:0000256" key="1">
    <source>
        <dbReference type="SAM" id="MobiDB-lite"/>
    </source>
</evidence>
<dbReference type="SUPFAM" id="SSF55785">
    <property type="entry name" value="PYP-like sensor domain (PAS domain)"/>
    <property type="match status" value="1"/>
</dbReference>
<protein>
    <submittedName>
        <fullName evidence="4">EAL domain-containing protein (Putative c-di-GMP-specific phosphodiesterase class I)</fullName>
    </submittedName>
</protein>
<dbReference type="Pfam" id="PF00563">
    <property type="entry name" value="EAL"/>
    <property type="match status" value="1"/>
</dbReference>
<dbReference type="InterPro" id="IPR000014">
    <property type="entry name" value="PAS"/>
</dbReference>
<reference evidence="4 5" key="1">
    <citation type="submission" date="2019-03" db="EMBL/GenBank/DDBJ databases">
        <title>Genomic Encyclopedia of Type Strains, Phase III (KMG-III): the genomes of soil and plant-associated and newly described type strains.</title>
        <authorList>
            <person name="Whitman W."/>
        </authorList>
    </citation>
    <scope>NUCLEOTIDE SEQUENCE [LARGE SCALE GENOMIC DNA]</scope>
    <source>
        <strain evidence="4 5">CGMCC 1.7660</strain>
    </source>
</reference>
<evidence type="ECO:0000259" key="2">
    <source>
        <dbReference type="PROSITE" id="PS50112"/>
    </source>
</evidence>
<feature type="region of interest" description="Disordered" evidence="1">
    <location>
        <begin position="542"/>
        <end position="562"/>
    </location>
</feature>
<dbReference type="InterPro" id="IPR013656">
    <property type="entry name" value="PAS_4"/>
</dbReference>
<dbReference type="PANTHER" id="PTHR33121:SF76">
    <property type="entry name" value="SIGNALING PROTEIN"/>
    <property type="match status" value="1"/>
</dbReference>
<evidence type="ECO:0000259" key="3">
    <source>
        <dbReference type="PROSITE" id="PS50883"/>
    </source>
</evidence>
<dbReference type="GO" id="GO:0071111">
    <property type="term" value="F:cyclic-guanylate-specific phosphodiesterase activity"/>
    <property type="evidence" value="ECO:0007669"/>
    <property type="project" value="InterPro"/>
</dbReference>
<sequence>MPAPSQGLRAERDRFVGFAFAHADILVELDAQGQVSWANGAIRSTLGLDADDLVGKPFASLIDPADIILFRATLGRLDPGQRRRDMPIALRGRGETAVPAMISTNRALHDEPHYFLSITIGSQPVPRQNGSPARNRVSGLLEAAEFTQSATEAFHRARAGGNSACLTLLQICESAELERLLGKERAGALLAEIGAQLKLRAMDLDSATQMGDGKFGVAHLEDESPDDIVAAIAEVGRSFDLDADKLQLSDRTVAFQDSALADDDVEGILAYVVERFSRDGTAGLTEGASAAEYLRRMTAETLSRVVGMRDLIHAHRIALHFQPIVALKDRAIHHHEVLLRFADGRSPFEDVKFAEEINIIHELDLAVTQGAIQRILKEDGKSRSLQLAVNMSARSLLNDTFLDMFAKLGEQLGAKRNRLIVEITESARLEDLPKAAQAVDQLRGSGHPVCLDDFGAGASSLPYLQQLTVDYVKIDGVYIRSITESLRERAIVQGVLTTCRCLGIKTVAEMVEQEDQHKCLAELGVDLGQGWLYGRPAAEIDPAPSTGPQRLGRRRAAKEIWG</sequence>
<gene>
    <name evidence="4" type="ORF">A8950_2644</name>
</gene>
<dbReference type="SMART" id="SM00052">
    <property type="entry name" value="EAL"/>
    <property type="match status" value="1"/>
</dbReference>
<dbReference type="AlphaFoldDB" id="A0A4R6WLJ8"/>
<dbReference type="SUPFAM" id="SSF141868">
    <property type="entry name" value="EAL domain-like"/>
    <property type="match status" value="1"/>
</dbReference>
<dbReference type="CDD" id="cd01948">
    <property type="entry name" value="EAL"/>
    <property type="match status" value="1"/>
</dbReference>
<feature type="domain" description="PAS" evidence="2">
    <location>
        <begin position="29"/>
        <end position="81"/>
    </location>
</feature>
<dbReference type="RefSeq" id="WP_166645162.1">
    <property type="nucleotide sequence ID" value="NZ_SNYW01000009.1"/>
</dbReference>
<dbReference type="Pfam" id="PF08448">
    <property type="entry name" value="PAS_4"/>
    <property type="match status" value="1"/>
</dbReference>
<evidence type="ECO:0000313" key="5">
    <source>
        <dbReference type="Proteomes" id="UP000295783"/>
    </source>
</evidence>
<dbReference type="InterPro" id="IPR050706">
    <property type="entry name" value="Cyclic-di-GMP_PDE-like"/>
</dbReference>
<feature type="domain" description="EAL" evidence="3">
    <location>
        <begin position="301"/>
        <end position="550"/>
    </location>
</feature>
<comment type="caution">
    <text evidence="4">The sequence shown here is derived from an EMBL/GenBank/DDBJ whole genome shotgun (WGS) entry which is preliminary data.</text>
</comment>
<dbReference type="SMART" id="SM00091">
    <property type="entry name" value="PAS"/>
    <property type="match status" value="1"/>
</dbReference>
<dbReference type="InterPro" id="IPR035965">
    <property type="entry name" value="PAS-like_dom_sf"/>
</dbReference>
<dbReference type="InterPro" id="IPR001633">
    <property type="entry name" value="EAL_dom"/>
</dbReference>
<dbReference type="Gene3D" id="3.30.450.20">
    <property type="entry name" value="PAS domain"/>
    <property type="match status" value="1"/>
</dbReference>
<dbReference type="PROSITE" id="PS50883">
    <property type="entry name" value="EAL"/>
    <property type="match status" value="1"/>
</dbReference>
<organism evidence="4 5">
    <name type="scientific">Dongia mobilis</name>
    <dbReference type="NCBI Taxonomy" id="578943"/>
    <lineage>
        <taxon>Bacteria</taxon>
        <taxon>Pseudomonadati</taxon>
        <taxon>Pseudomonadota</taxon>
        <taxon>Alphaproteobacteria</taxon>
        <taxon>Rhodospirillales</taxon>
        <taxon>Dongiaceae</taxon>
        <taxon>Dongia</taxon>
    </lineage>
</organism>
<dbReference type="Proteomes" id="UP000295783">
    <property type="component" value="Unassembled WGS sequence"/>
</dbReference>
<proteinExistence type="predicted"/>
<evidence type="ECO:0000313" key="4">
    <source>
        <dbReference type="EMBL" id="TDQ81575.1"/>
    </source>
</evidence>
<keyword evidence="5" id="KW-1185">Reference proteome</keyword>
<dbReference type="PANTHER" id="PTHR33121">
    <property type="entry name" value="CYCLIC DI-GMP PHOSPHODIESTERASE PDEF"/>
    <property type="match status" value="1"/>
</dbReference>
<dbReference type="PROSITE" id="PS50112">
    <property type="entry name" value="PAS"/>
    <property type="match status" value="1"/>
</dbReference>
<dbReference type="InterPro" id="IPR035919">
    <property type="entry name" value="EAL_sf"/>
</dbReference>
<dbReference type="CDD" id="cd00130">
    <property type="entry name" value="PAS"/>
    <property type="match status" value="1"/>
</dbReference>
<name>A0A4R6WLJ8_9PROT</name>
<dbReference type="Gene3D" id="3.20.20.450">
    <property type="entry name" value="EAL domain"/>
    <property type="match status" value="1"/>
</dbReference>
<accession>A0A4R6WLJ8</accession>
<dbReference type="EMBL" id="SNYW01000009">
    <property type="protein sequence ID" value="TDQ81575.1"/>
    <property type="molecule type" value="Genomic_DNA"/>
</dbReference>